<feature type="region of interest" description="Disordered" evidence="1">
    <location>
        <begin position="189"/>
        <end position="209"/>
    </location>
</feature>
<organism evidence="2 3">
    <name type="scientific">Tanacetum coccineum</name>
    <dbReference type="NCBI Taxonomy" id="301880"/>
    <lineage>
        <taxon>Eukaryota</taxon>
        <taxon>Viridiplantae</taxon>
        <taxon>Streptophyta</taxon>
        <taxon>Embryophyta</taxon>
        <taxon>Tracheophyta</taxon>
        <taxon>Spermatophyta</taxon>
        <taxon>Magnoliopsida</taxon>
        <taxon>eudicotyledons</taxon>
        <taxon>Gunneridae</taxon>
        <taxon>Pentapetalae</taxon>
        <taxon>asterids</taxon>
        <taxon>campanulids</taxon>
        <taxon>Asterales</taxon>
        <taxon>Asteraceae</taxon>
        <taxon>Asteroideae</taxon>
        <taxon>Anthemideae</taxon>
        <taxon>Anthemidinae</taxon>
        <taxon>Tanacetum</taxon>
    </lineage>
</organism>
<sequence length="295" mass="33958">MYERPPTTPFQNLPRNTTFPFQRYTLVFQQHQDEPIYDAWTRFKNLIKRVPHHGLDLWSLTQFFYDHVDDYTRMDLDFAADGNLRELSGEEAWEAIENFAQGQKQWDNPPNIISKQEVEMHRGIAWDKVENLDLQSTPQVLPSIEEYTPPVTCPDEVEETLGTPIEVEPLDETQLEDLGLNTCNHDIPLSNREVPSFDEPEPQPNPLPNCLSLDISLGEERDPKPPIKPHSPDSFRIKEVDSLTINTSPSPHVAPSYPKDMYCYYRPCIDDPKKHYGFKPDLLGKSASLGVDILN</sequence>
<gene>
    <name evidence="2" type="ORF">Tco_0802728</name>
</gene>
<dbReference type="EMBL" id="BQNB010011834">
    <property type="protein sequence ID" value="GJS95760.1"/>
    <property type="molecule type" value="Genomic_DNA"/>
</dbReference>
<name>A0ABQ4ZZM3_9ASTR</name>
<accession>A0ABQ4ZZM3</accession>
<dbReference type="Proteomes" id="UP001151760">
    <property type="component" value="Unassembled WGS sequence"/>
</dbReference>
<proteinExistence type="predicted"/>
<protein>
    <recommendedName>
        <fullName evidence="4">Retrotransposon gag domain-containing protein</fullName>
    </recommendedName>
</protein>
<keyword evidence="3" id="KW-1185">Reference proteome</keyword>
<comment type="caution">
    <text evidence="2">The sequence shown here is derived from an EMBL/GenBank/DDBJ whole genome shotgun (WGS) entry which is preliminary data.</text>
</comment>
<reference evidence="2" key="1">
    <citation type="journal article" date="2022" name="Int. J. Mol. Sci.">
        <title>Draft Genome of Tanacetum Coccineum: Genomic Comparison of Closely Related Tanacetum-Family Plants.</title>
        <authorList>
            <person name="Yamashiro T."/>
            <person name="Shiraishi A."/>
            <person name="Nakayama K."/>
            <person name="Satake H."/>
        </authorList>
    </citation>
    <scope>NUCLEOTIDE SEQUENCE</scope>
</reference>
<evidence type="ECO:0000313" key="2">
    <source>
        <dbReference type="EMBL" id="GJS95760.1"/>
    </source>
</evidence>
<evidence type="ECO:0008006" key="4">
    <source>
        <dbReference type="Google" id="ProtNLM"/>
    </source>
</evidence>
<reference evidence="2" key="2">
    <citation type="submission" date="2022-01" db="EMBL/GenBank/DDBJ databases">
        <authorList>
            <person name="Yamashiro T."/>
            <person name="Shiraishi A."/>
            <person name="Satake H."/>
            <person name="Nakayama K."/>
        </authorList>
    </citation>
    <scope>NUCLEOTIDE SEQUENCE</scope>
</reference>
<evidence type="ECO:0000313" key="3">
    <source>
        <dbReference type="Proteomes" id="UP001151760"/>
    </source>
</evidence>
<evidence type="ECO:0000256" key="1">
    <source>
        <dbReference type="SAM" id="MobiDB-lite"/>
    </source>
</evidence>